<dbReference type="Pfam" id="PF13620">
    <property type="entry name" value="CarboxypepD_reg"/>
    <property type="match status" value="1"/>
</dbReference>
<comment type="subcellular location">
    <subcellularLocation>
        <location evidence="1">Cell outer membrane</location>
        <topology evidence="1">Multi-pass membrane protein</topology>
    </subcellularLocation>
</comment>
<dbReference type="GO" id="GO:0009279">
    <property type="term" value="C:cell outer membrane"/>
    <property type="evidence" value="ECO:0007669"/>
    <property type="project" value="UniProtKB-SubCell"/>
</dbReference>
<keyword evidence="5" id="KW-0472">Membrane</keyword>
<feature type="domain" description="TonB-dependent transporter Oar-like beta-barrel" evidence="8">
    <location>
        <begin position="224"/>
        <end position="1230"/>
    </location>
</feature>
<keyword evidence="10" id="KW-1185">Reference proteome</keyword>
<dbReference type="SUPFAM" id="SSF49464">
    <property type="entry name" value="Carboxypeptidase regulatory domain-like"/>
    <property type="match status" value="1"/>
</dbReference>
<dbReference type="InterPro" id="IPR036942">
    <property type="entry name" value="Beta-barrel_TonB_sf"/>
</dbReference>
<keyword evidence="2" id="KW-0813">Transport</keyword>
<name>A0A916RST2_9BACT</name>
<dbReference type="InterPro" id="IPR039426">
    <property type="entry name" value="TonB-dep_rcpt-like"/>
</dbReference>
<dbReference type="RefSeq" id="WP_188759260.1">
    <property type="nucleotide sequence ID" value="NZ_BMJB01000001.1"/>
</dbReference>
<evidence type="ECO:0000313" key="9">
    <source>
        <dbReference type="EMBL" id="GGA69491.1"/>
    </source>
</evidence>
<evidence type="ECO:0000256" key="5">
    <source>
        <dbReference type="ARBA" id="ARBA00023136"/>
    </source>
</evidence>
<reference evidence="9" key="2">
    <citation type="submission" date="2020-09" db="EMBL/GenBank/DDBJ databases">
        <authorList>
            <person name="Sun Q."/>
            <person name="Zhou Y."/>
        </authorList>
    </citation>
    <scope>NUCLEOTIDE SEQUENCE</scope>
    <source>
        <strain evidence="9">CGMCC 1.15447</strain>
    </source>
</reference>
<dbReference type="Gene3D" id="2.40.170.20">
    <property type="entry name" value="TonB-dependent receptor, beta-barrel domain"/>
    <property type="match status" value="1"/>
</dbReference>
<dbReference type="Pfam" id="PF25183">
    <property type="entry name" value="OMP_b-brl_4"/>
    <property type="match status" value="1"/>
</dbReference>
<dbReference type="Proteomes" id="UP000648801">
    <property type="component" value="Unassembled WGS sequence"/>
</dbReference>
<evidence type="ECO:0000256" key="2">
    <source>
        <dbReference type="ARBA" id="ARBA00022448"/>
    </source>
</evidence>
<dbReference type="AlphaFoldDB" id="A0A916RST2"/>
<feature type="region of interest" description="Disordered" evidence="7">
    <location>
        <begin position="140"/>
        <end position="175"/>
    </location>
</feature>
<accession>A0A916RST2</accession>
<evidence type="ECO:0000256" key="7">
    <source>
        <dbReference type="SAM" id="MobiDB-lite"/>
    </source>
</evidence>
<reference evidence="9" key="1">
    <citation type="journal article" date="2014" name="Int. J. Syst. Evol. Microbiol.">
        <title>Complete genome sequence of Corynebacterium casei LMG S-19264T (=DSM 44701T), isolated from a smear-ripened cheese.</title>
        <authorList>
            <consortium name="US DOE Joint Genome Institute (JGI-PGF)"/>
            <person name="Walter F."/>
            <person name="Albersmeier A."/>
            <person name="Kalinowski J."/>
            <person name="Ruckert C."/>
        </authorList>
    </citation>
    <scope>NUCLEOTIDE SEQUENCE</scope>
    <source>
        <strain evidence="9">CGMCC 1.15447</strain>
    </source>
</reference>
<protein>
    <recommendedName>
        <fullName evidence="8">TonB-dependent transporter Oar-like beta-barrel domain-containing protein</fullName>
    </recommendedName>
</protein>
<evidence type="ECO:0000259" key="8">
    <source>
        <dbReference type="Pfam" id="PF25183"/>
    </source>
</evidence>
<evidence type="ECO:0000256" key="6">
    <source>
        <dbReference type="ARBA" id="ARBA00023237"/>
    </source>
</evidence>
<dbReference type="PANTHER" id="PTHR30069:SF46">
    <property type="entry name" value="OAR PROTEIN"/>
    <property type="match status" value="1"/>
</dbReference>
<evidence type="ECO:0000256" key="1">
    <source>
        <dbReference type="ARBA" id="ARBA00004571"/>
    </source>
</evidence>
<keyword evidence="3" id="KW-1134">Transmembrane beta strand</keyword>
<dbReference type="InterPro" id="IPR008969">
    <property type="entry name" value="CarboxyPept-like_regulatory"/>
</dbReference>
<dbReference type="GO" id="GO:0044718">
    <property type="term" value="P:siderophore transmembrane transport"/>
    <property type="evidence" value="ECO:0007669"/>
    <property type="project" value="TreeGrafter"/>
</dbReference>
<evidence type="ECO:0000256" key="4">
    <source>
        <dbReference type="ARBA" id="ARBA00022692"/>
    </source>
</evidence>
<dbReference type="EMBL" id="BMJB01000001">
    <property type="protein sequence ID" value="GGA69491.1"/>
    <property type="molecule type" value="Genomic_DNA"/>
</dbReference>
<dbReference type="PANTHER" id="PTHR30069">
    <property type="entry name" value="TONB-DEPENDENT OUTER MEMBRANE RECEPTOR"/>
    <property type="match status" value="1"/>
</dbReference>
<gene>
    <name evidence="9" type="ORF">GCM10011507_21260</name>
</gene>
<evidence type="ECO:0000256" key="3">
    <source>
        <dbReference type="ARBA" id="ARBA00022452"/>
    </source>
</evidence>
<evidence type="ECO:0000313" key="10">
    <source>
        <dbReference type="Proteomes" id="UP000648801"/>
    </source>
</evidence>
<dbReference type="Gene3D" id="2.60.40.1120">
    <property type="entry name" value="Carboxypeptidase-like, regulatory domain"/>
    <property type="match status" value="1"/>
</dbReference>
<keyword evidence="6" id="KW-0998">Cell outer membrane</keyword>
<organism evidence="9 10">
    <name type="scientific">Edaphobacter acidisoli</name>
    <dbReference type="NCBI Taxonomy" id="2040573"/>
    <lineage>
        <taxon>Bacteria</taxon>
        <taxon>Pseudomonadati</taxon>
        <taxon>Acidobacteriota</taxon>
        <taxon>Terriglobia</taxon>
        <taxon>Terriglobales</taxon>
        <taxon>Acidobacteriaceae</taxon>
        <taxon>Edaphobacter</taxon>
    </lineage>
</organism>
<proteinExistence type="predicted"/>
<dbReference type="GO" id="GO:0015344">
    <property type="term" value="F:siderophore uptake transmembrane transporter activity"/>
    <property type="evidence" value="ECO:0007669"/>
    <property type="project" value="TreeGrafter"/>
</dbReference>
<dbReference type="SUPFAM" id="SSF56935">
    <property type="entry name" value="Porins"/>
    <property type="match status" value="1"/>
</dbReference>
<comment type="caution">
    <text evidence="9">The sequence shown here is derived from an EMBL/GenBank/DDBJ whole genome shotgun (WGS) entry which is preliminary data.</text>
</comment>
<feature type="compositionally biased region" description="Polar residues" evidence="7">
    <location>
        <begin position="141"/>
        <end position="173"/>
    </location>
</feature>
<sequence length="1237" mass="133200">MSGVVTDPSGAAIPGATVNLLAPLTGAARTETTNRAGEYSFPQLAPGKYELTIAAQGFTTVKKPPFDLLVSQPATLNFTLQVATSVSEVTVTAGGQPVLNTTDATLGNTFEGQRIQDLPIEARNVPDLLSLQPGVTFMGRTDNNIGTQSVGNNGSDSRSGTTNGGRSDQSNITLDGVDVNDVNNGYAFTSVLRATQDSVGEFRVTTSNPNAEEGRSSGAQVALVTKSGTNNIHGAVYAYNRNNVFHANDFFNKQTQAAEGLPNTPLKLIRNVYGADVGGPIKKDRAFYFLNYEGRRDTQGFVSNGNSVPTQQFRNGYIEYQCAVAPDCPSGSYTLTPQQLQSMDPQAVGANAAVLALFQKYPLPNNPTVGDGYNTEGYSFSYDAKRSYNTYIARLDWTIDANGKHTVYWRGNLQNDSEPGGPQFPGQPASTTTLTNNKGFGAGYTYLISPSLVNSLVFGLTRQGYSDSGLVSSPYVTLQGVTSLQSYSSSDYTIVPVYNLADNLTWAKHSHNFAFGTNLRFISDKSSSDALSYSNATGTYQYLNPGSIAGSNGPFDPAAYGFPAVTNHFSSNYNSALMGLVGIINVGNITYNNDKNGNVLPVGAPVTRNYRWNEYEFYGQDSWKVNKDVTLTYGLRYSYLEVPAETSGNQVGICVLQGTACAPGDYSLSQFVNQSGGLAAQGKAVSGVGELAFPLSGRYNGKPDYWTPDKFDFAPRFAVAYSPSVTTGFWVKVLGNNLTSIRAGYSLVFDHFGAGITNGFDTNGSFGLSSSLQTSAGILKIANAPRFTSTTAVPQSLLPSAPAVGFPSVPPSIGAISWAEDSAVKTPYAHLIDLSITRQIGNGSSLEVSYVGHLAHRLLEQEDVAMPTNLAAAGTTYFAAAAQMSEMARANGGNGVDPKTVQPNAYWEQLFGALDGQDIGFGPGWTATQNIYQLYQENLYNEANALYALDMPDSLTGAGINPNGAYPSNRFYHDQFSALYAWRSIGASNYNSLQAVYRQQFGLGLQFDLNYTYSKSLDTTSQAERLSSSGSTNYAQIFNTWEPNQLYGDSDFDVRHQINANYVWNLPFGRGQRYASGIGRLTDALIGGWQTTGIVRWTSGFPFEVNNGNNFPTNYDIQGFATQVAPIPGGRGKLQQRFANPNAVFAAFDFTLPGFSGTRNPLRGDGYFSVDSGLGKTFNVTERYKLKTGIEVFNVSNSVRFDSHSISARVDNSNGFGTAKNELTNPRLAQFYARVQF</sequence>
<dbReference type="InterPro" id="IPR057601">
    <property type="entry name" value="Oar-like_b-barrel"/>
</dbReference>
<keyword evidence="4" id="KW-0812">Transmembrane</keyword>